<dbReference type="InterPro" id="IPR002938">
    <property type="entry name" value="FAD-bd"/>
</dbReference>
<feature type="domain" description="FAD-binding" evidence="2">
    <location>
        <begin position="2"/>
        <end position="311"/>
    </location>
</feature>
<dbReference type="InterPro" id="IPR050631">
    <property type="entry name" value="PheA/TfdB_FAD_monoxygenase"/>
</dbReference>
<dbReference type="Gene3D" id="3.50.50.60">
    <property type="entry name" value="FAD/NAD(P)-binding domain"/>
    <property type="match status" value="2"/>
</dbReference>
<dbReference type="InterPro" id="IPR036188">
    <property type="entry name" value="FAD/NAD-bd_sf"/>
</dbReference>
<evidence type="ECO:0000313" key="4">
    <source>
        <dbReference type="Proteomes" id="UP000741013"/>
    </source>
</evidence>
<evidence type="ECO:0000256" key="1">
    <source>
        <dbReference type="ARBA" id="ARBA00023002"/>
    </source>
</evidence>
<keyword evidence="4" id="KW-1185">Reference proteome</keyword>
<accession>A0ABS4Q281</accession>
<dbReference type="SUPFAM" id="SSF51905">
    <property type="entry name" value="FAD/NAD(P)-binding domain"/>
    <property type="match status" value="1"/>
</dbReference>
<dbReference type="PANTHER" id="PTHR43476:SF5">
    <property type="entry name" value="FAD-DEPENDENT MONOOXYGENASE"/>
    <property type="match status" value="1"/>
</dbReference>
<dbReference type="PROSITE" id="PS51257">
    <property type="entry name" value="PROKAR_LIPOPROTEIN"/>
    <property type="match status" value="1"/>
</dbReference>
<comment type="caution">
    <text evidence="3">The sequence shown here is derived from an EMBL/GenBank/DDBJ whole genome shotgun (WGS) entry which is preliminary data.</text>
</comment>
<reference evidence="3 4" key="1">
    <citation type="submission" date="2021-03" db="EMBL/GenBank/DDBJ databases">
        <title>Sequencing the genomes of 1000 actinobacteria strains.</title>
        <authorList>
            <person name="Klenk H.-P."/>
        </authorList>
    </citation>
    <scope>NUCLEOTIDE SEQUENCE [LARGE SCALE GENOMIC DNA]</scope>
    <source>
        <strain evidence="3 4">DSM 45510</strain>
    </source>
</reference>
<protein>
    <submittedName>
        <fullName evidence="3">2-polyprenyl-6-methoxyphenol hydroxylase-like FAD-dependent oxidoreductase</fullName>
    </submittedName>
</protein>
<dbReference type="RefSeq" id="WP_209668633.1">
    <property type="nucleotide sequence ID" value="NZ_JAGGMS010000001.1"/>
</dbReference>
<dbReference type="Pfam" id="PF01494">
    <property type="entry name" value="FAD_binding_3"/>
    <property type="match status" value="1"/>
</dbReference>
<evidence type="ECO:0000313" key="3">
    <source>
        <dbReference type="EMBL" id="MBP2185792.1"/>
    </source>
</evidence>
<organism evidence="3 4">
    <name type="scientific">Amycolatopsis magusensis</name>
    <dbReference type="NCBI Taxonomy" id="882444"/>
    <lineage>
        <taxon>Bacteria</taxon>
        <taxon>Bacillati</taxon>
        <taxon>Actinomycetota</taxon>
        <taxon>Actinomycetes</taxon>
        <taxon>Pseudonocardiales</taxon>
        <taxon>Pseudonocardiaceae</taxon>
        <taxon>Amycolatopsis</taxon>
    </lineage>
</organism>
<evidence type="ECO:0000259" key="2">
    <source>
        <dbReference type="Pfam" id="PF01494"/>
    </source>
</evidence>
<keyword evidence="1" id="KW-0560">Oxidoreductase</keyword>
<dbReference type="Proteomes" id="UP000741013">
    <property type="component" value="Unassembled WGS sequence"/>
</dbReference>
<dbReference type="PANTHER" id="PTHR43476">
    <property type="entry name" value="3-(3-HYDROXY-PHENYL)PROPIONATE/3-HYDROXYCINNAMIC ACID HYDROXYLASE"/>
    <property type="match status" value="1"/>
</dbReference>
<gene>
    <name evidence="3" type="ORF">JOM49_007318</name>
</gene>
<name>A0ABS4Q281_9PSEU</name>
<dbReference type="PRINTS" id="PR00420">
    <property type="entry name" value="RNGMNOXGNASE"/>
</dbReference>
<sequence>MRTDVAICGAGVGGLAAACALGQAGLRVTLVEKQDAPKPVAKGEVFQPGSLRVLQSWGVAQRLDSAGALRLARLVARDAAGTPQMALDYGTLPGNNRWLLAHDYPAILTALTDSLPSVVEFRRGVLVKGLLRDSGGQVTGVRLADGTIEAPLVVAADGISSRLRKEAGIEIERAEYPHRLVALELHNVPEVEADFSAYVTERGLRLRYPLPGGRVRLYAQVEPDELRGGDLAAWGRALARETPALAPLEDAILASLPRRQVLPVARFLAPRLWSPGLVLVGEAGHAVHPMAAQGMNSAIADADCLAGVLTGSGDLAEYGRRRAADLEQIGRTSHNAARMITDLSWPGRTLGRRALRHTGANDRLRYTVMHNMSGLGAHPLTPLDRLHQIGLLPDPRARRLPAWA</sequence>
<dbReference type="EMBL" id="JAGGMS010000001">
    <property type="protein sequence ID" value="MBP2185792.1"/>
    <property type="molecule type" value="Genomic_DNA"/>
</dbReference>
<proteinExistence type="predicted"/>